<dbReference type="Gene3D" id="3.40.50.300">
    <property type="entry name" value="P-loop containing nucleotide triphosphate hydrolases"/>
    <property type="match status" value="1"/>
</dbReference>
<keyword evidence="1" id="KW-0813">Transport</keyword>
<protein>
    <submittedName>
        <fullName evidence="3">Uncharacterized protein</fullName>
    </submittedName>
</protein>
<organism evidence="3 4">
    <name type="scientific">Vreelandella olivaria</name>
    <dbReference type="NCBI Taxonomy" id="390919"/>
    <lineage>
        <taxon>Bacteria</taxon>
        <taxon>Pseudomonadati</taxon>
        <taxon>Pseudomonadota</taxon>
        <taxon>Gammaproteobacteria</taxon>
        <taxon>Oceanospirillales</taxon>
        <taxon>Halomonadaceae</taxon>
        <taxon>Vreelandella</taxon>
    </lineage>
</organism>
<evidence type="ECO:0000313" key="4">
    <source>
        <dbReference type="Proteomes" id="UP000289555"/>
    </source>
</evidence>
<keyword evidence="2" id="KW-1278">Translocase</keyword>
<dbReference type="PANTHER" id="PTHR42794">
    <property type="entry name" value="HEMIN IMPORT ATP-BINDING PROTEIN HMUV"/>
    <property type="match status" value="1"/>
</dbReference>
<name>A0ABN5X6H4_9GAMM</name>
<keyword evidence="4" id="KW-1185">Reference proteome</keyword>
<evidence type="ECO:0000256" key="1">
    <source>
        <dbReference type="ARBA" id="ARBA00022448"/>
    </source>
</evidence>
<gene>
    <name evidence="3" type="ORF">HORIV_50540</name>
</gene>
<dbReference type="EMBL" id="AP019416">
    <property type="protein sequence ID" value="BBI52633.1"/>
    <property type="molecule type" value="Genomic_DNA"/>
</dbReference>
<reference evidence="4" key="1">
    <citation type="journal article" date="2019" name="Microbiol. Resour. Announc.">
        <title>Complete Genome Sequence of Halomonas olivaria, a Moderately Halophilic Bacterium Isolated from Olive Processing Effluents, Obtained by Nanopore Sequencing.</title>
        <authorList>
            <person name="Nagata S."/>
            <person name="Ii K.M."/>
            <person name="Tsukimi T."/>
            <person name="Miura M.C."/>
            <person name="Galipon J."/>
            <person name="Arakawa K."/>
        </authorList>
    </citation>
    <scope>NUCLEOTIDE SEQUENCE [LARGE SCALE GENOMIC DNA]</scope>
    <source>
        <strain evidence="4">TYRC17</strain>
    </source>
</reference>
<evidence type="ECO:0000313" key="3">
    <source>
        <dbReference type="EMBL" id="BBI52633.1"/>
    </source>
</evidence>
<dbReference type="InterPro" id="IPR027417">
    <property type="entry name" value="P-loop_NTPase"/>
</dbReference>
<proteinExistence type="predicted"/>
<dbReference type="Proteomes" id="UP000289555">
    <property type="component" value="Chromosome"/>
</dbReference>
<evidence type="ECO:0000256" key="2">
    <source>
        <dbReference type="ARBA" id="ARBA00022967"/>
    </source>
</evidence>
<dbReference type="PANTHER" id="PTHR42794:SF1">
    <property type="entry name" value="HEMIN IMPORT ATP-BINDING PROTEIN HMUV"/>
    <property type="match status" value="1"/>
</dbReference>
<dbReference type="SUPFAM" id="SSF52540">
    <property type="entry name" value="P-loop containing nucleoside triphosphate hydrolases"/>
    <property type="match status" value="1"/>
</dbReference>
<accession>A0ABN5X6H4</accession>
<sequence length="81" mass="8873">MLHDLNLAAAYADHLVMMCDGRIVTSGTPSEVFTTANLKRVFDLDAHVIHDPESGSPICVPRKRHHSITESCSLAEEDSVL</sequence>